<dbReference type="Proteomes" id="UP000828390">
    <property type="component" value="Unassembled WGS sequence"/>
</dbReference>
<name>A0A9D4EW14_DREPO</name>
<evidence type="ECO:0000313" key="3">
    <source>
        <dbReference type="Proteomes" id="UP000828390"/>
    </source>
</evidence>
<comment type="caution">
    <text evidence="2">The sequence shown here is derived from an EMBL/GenBank/DDBJ whole genome shotgun (WGS) entry which is preliminary data.</text>
</comment>
<proteinExistence type="predicted"/>
<dbReference type="OrthoDB" id="8774892at2759"/>
<evidence type="ECO:0000313" key="2">
    <source>
        <dbReference type="EMBL" id="KAH3785055.1"/>
    </source>
</evidence>
<sequence length="332" mass="38295">MSEAATFNFPRLMPKAVPRRYEETKPVLIQGCAHSKIIGLGHELHQKELEKAENEKLQSIRVAEEAVWVEAEKLKQAAVQQTMQEAAIEQEKVIKKLKKQQAKAILEEALRVEMAMQKLAKEQVKQERAEGEQRLLKAVKETEERCKRELVAAVANKHQEMEQAAAAEAQRVAQENQKKFDIAMRKAENEKSQALKELRDSKDIDRAKAVQEAESRERQIATEKLQALTSMYEKVFDEMKKENDNAYEVLNNLQSEKAQIEKQKIDVENCFMDTRKDFQDFIDNLPPYDKMQADFMLPRIYLDELEKKGYTVTALRPPISKKPSKKKAPVAK</sequence>
<reference evidence="2" key="2">
    <citation type="submission" date="2020-11" db="EMBL/GenBank/DDBJ databases">
        <authorList>
            <person name="McCartney M.A."/>
            <person name="Auch B."/>
            <person name="Kono T."/>
            <person name="Mallez S."/>
            <person name="Becker A."/>
            <person name="Gohl D.M."/>
            <person name="Silverstein K.A.T."/>
            <person name="Koren S."/>
            <person name="Bechman K.B."/>
            <person name="Herman A."/>
            <person name="Abrahante J.E."/>
            <person name="Garbe J."/>
        </authorList>
    </citation>
    <scope>NUCLEOTIDE SEQUENCE</scope>
    <source>
        <strain evidence="2">Duluth1</strain>
        <tissue evidence="2">Whole animal</tissue>
    </source>
</reference>
<keyword evidence="1" id="KW-0175">Coiled coil</keyword>
<reference evidence="2" key="1">
    <citation type="journal article" date="2019" name="bioRxiv">
        <title>The Genome of the Zebra Mussel, Dreissena polymorpha: A Resource for Invasive Species Research.</title>
        <authorList>
            <person name="McCartney M.A."/>
            <person name="Auch B."/>
            <person name="Kono T."/>
            <person name="Mallez S."/>
            <person name="Zhang Y."/>
            <person name="Obille A."/>
            <person name="Becker A."/>
            <person name="Abrahante J.E."/>
            <person name="Garbe J."/>
            <person name="Badalamenti J.P."/>
            <person name="Herman A."/>
            <person name="Mangelson H."/>
            <person name="Liachko I."/>
            <person name="Sullivan S."/>
            <person name="Sone E.D."/>
            <person name="Koren S."/>
            <person name="Silverstein K.A.T."/>
            <person name="Beckman K.B."/>
            <person name="Gohl D.M."/>
        </authorList>
    </citation>
    <scope>NUCLEOTIDE SEQUENCE</scope>
    <source>
        <strain evidence="2">Duluth1</strain>
        <tissue evidence="2">Whole animal</tissue>
    </source>
</reference>
<dbReference type="PANTHER" id="PTHR34645">
    <property type="entry name" value="SIMILAR TO HYPOTHETICAL PROTEIN"/>
    <property type="match status" value="1"/>
</dbReference>
<evidence type="ECO:0000256" key="1">
    <source>
        <dbReference type="SAM" id="Coils"/>
    </source>
</evidence>
<protein>
    <submittedName>
        <fullName evidence="2">Uncharacterized protein</fullName>
    </submittedName>
</protein>
<accession>A0A9D4EW14</accession>
<dbReference type="PANTHER" id="PTHR34645:SF1">
    <property type="entry name" value="GENE 136-RELATED"/>
    <property type="match status" value="1"/>
</dbReference>
<feature type="coiled-coil region" evidence="1">
    <location>
        <begin position="236"/>
        <end position="270"/>
    </location>
</feature>
<keyword evidence="3" id="KW-1185">Reference proteome</keyword>
<organism evidence="2 3">
    <name type="scientific">Dreissena polymorpha</name>
    <name type="common">Zebra mussel</name>
    <name type="synonym">Mytilus polymorpha</name>
    <dbReference type="NCBI Taxonomy" id="45954"/>
    <lineage>
        <taxon>Eukaryota</taxon>
        <taxon>Metazoa</taxon>
        <taxon>Spiralia</taxon>
        <taxon>Lophotrochozoa</taxon>
        <taxon>Mollusca</taxon>
        <taxon>Bivalvia</taxon>
        <taxon>Autobranchia</taxon>
        <taxon>Heteroconchia</taxon>
        <taxon>Euheterodonta</taxon>
        <taxon>Imparidentia</taxon>
        <taxon>Neoheterodontei</taxon>
        <taxon>Myida</taxon>
        <taxon>Dreissenoidea</taxon>
        <taxon>Dreissenidae</taxon>
        <taxon>Dreissena</taxon>
    </lineage>
</organism>
<gene>
    <name evidence="2" type="ORF">DPMN_163138</name>
</gene>
<feature type="coiled-coil region" evidence="1">
    <location>
        <begin position="80"/>
        <end position="204"/>
    </location>
</feature>
<dbReference type="AlphaFoldDB" id="A0A9D4EW14"/>
<dbReference type="InterPro" id="IPR038927">
    <property type="entry name" value="C6orf163"/>
</dbReference>
<dbReference type="EMBL" id="JAIWYP010000008">
    <property type="protein sequence ID" value="KAH3785055.1"/>
    <property type="molecule type" value="Genomic_DNA"/>
</dbReference>